<dbReference type="GO" id="GO:0022857">
    <property type="term" value="F:transmembrane transporter activity"/>
    <property type="evidence" value="ECO:0007669"/>
    <property type="project" value="InterPro"/>
</dbReference>
<evidence type="ECO:0000256" key="1">
    <source>
        <dbReference type="ARBA" id="ARBA00004141"/>
    </source>
</evidence>
<gene>
    <name evidence="7" type="ORF">Tsubulata_001505</name>
</gene>
<keyword evidence="5 6" id="KW-0472">Membrane</keyword>
<dbReference type="InterPro" id="IPR000109">
    <property type="entry name" value="POT_fam"/>
</dbReference>
<evidence type="ECO:0000256" key="6">
    <source>
        <dbReference type="SAM" id="Phobius"/>
    </source>
</evidence>
<evidence type="ECO:0000256" key="4">
    <source>
        <dbReference type="ARBA" id="ARBA00022989"/>
    </source>
</evidence>
<keyword evidence="4 6" id="KW-1133">Transmembrane helix</keyword>
<evidence type="ECO:0000313" key="7">
    <source>
        <dbReference type="EMBL" id="KAJ4823333.1"/>
    </source>
</evidence>
<accession>A0A9Q0IZY1</accession>
<keyword evidence="8" id="KW-1185">Reference proteome</keyword>
<dbReference type="PANTHER" id="PTHR11654">
    <property type="entry name" value="OLIGOPEPTIDE TRANSPORTER-RELATED"/>
    <property type="match status" value="1"/>
</dbReference>
<dbReference type="InterPro" id="IPR036259">
    <property type="entry name" value="MFS_trans_sf"/>
</dbReference>
<keyword evidence="3 6" id="KW-0812">Transmembrane</keyword>
<proteinExistence type="inferred from homology"/>
<dbReference type="Gene3D" id="1.20.1250.20">
    <property type="entry name" value="MFS general substrate transporter like domains"/>
    <property type="match status" value="1"/>
</dbReference>
<dbReference type="OrthoDB" id="8904098at2759"/>
<evidence type="ECO:0000256" key="3">
    <source>
        <dbReference type="ARBA" id="ARBA00022692"/>
    </source>
</evidence>
<name>A0A9Q0IZY1_9ROSI</name>
<dbReference type="AlphaFoldDB" id="A0A9Q0IZY1"/>
<reference evidence="7" key="2">
    <citation type="journal article" date="2023" name="Plants (Basel)">
        <title>Annotation of the Turnera subulata (Passifloraceae) Draft Genome Reveals the S-Locus Evolved after the Divergence of Turneroideae from Passifloroideae in a Stepwise Manner.</title>
        <authorList>
            <person name="Henning P.M."/>
            <person name="Roalson E.H."/>
            <person name="Mir W."/>
            <person name="McCubbin A.G."/>
            <person name="Shore J.S."/>
        </authorList>
    </citation>
    <scope>NUCLEOTIDE SEQUENCE</scope>
    <source>
        <strain evidence="7">F60SS</strain>
    </source>
</reference>
<dbReference type="EMBL" id="JAKUCV010007482">
    <property type="protein sequence ID" value="KAJ4823333.1"/>
    <property type="molecule type" value="Genomic_DNA"/>
</dbReference>
<comment type="similarity">
    <text evidence="2">Belongs to the major facilitator superfamily. Proton-dependent oligopeptide transporter (POT/PTR) (TC 2.A.17) family.</text>
</comment>
<feature type="transmembrane region" description="Helical" evidence="6">
    <location>
        <begin position="41"/>
        <end position="67"/>
    </location>
</feature>
<protein>
    <submittedName>
        <fullName evidence="7">Uncharacterized protein</fullName>
    </submittedName>
</protein>
<dbReference type="GO" id="GO:0016020">
    <property type="term" value="C:membrane"/>
    <property type="evidence" value="ECO:0007669"/>
    <property type="project" value="UniProtKB-SubCell"/>
</dbReference>
<dbReference type="Pfam" id="PF00854">
    <property type="entry name" value="PTR2"/>
    <property type="match status" value="1"/>
</dbReference>
<reference evidence="7" key="1">
    <citation type="submission" date="2022-02" db="EMBL/GenBank/DDBJ databases">
        <authorList>
            <person name="Henning P.M."/>
            <person name="McCubbin A.G."/>
            <person name="Shore J.S."/>
        </authorList>
    </citation>
    <scope>NUCLEOTIDE SEQUENCE</scope>
    <source>
        <strain evidence="7">F60SS</strain>
        <tissue evidence="7">Leaves</tissue>
    </source>
</reference>
<evidence type="ECO:0000256" key="2">
    <source>
        <dbReference type="ARBA" id="ARBA00005982"/>
    </source>
</evidence>
<organism evidence="7 8">
    <name type="scientific">Turnera subulata</name>
    <dbReference type="NCBI Taxonomy" id="218843"/>
    <lineage>
        <taxon>Eukaryota</taxon>
        <taxon>Viridiplantae</taxon>
        <taxon>Streptophyta</taxon>
        <taxon>Embryophyta</taxon>
        <taxon>Tracheophyta</taxon>
        <taxon>Spermatophyta</taxon>
        <taxon>Magnoliopsida</taxon>
        <taxon>eudicotyledons</taxon>
        <taxon>Gunneridae</taxon>
        <taxon>Pentapetalae</taxon>
        <taxon>rosids</taxon>
        <taxon>fabids</taxon>
        <taxon>Malpighiales</taxon>
        <taxon>Passifloraceae</taxon>
        <taxon>Turnera</taxon>
    </lineage>
</organism>
<dbReference type="Proteomes" id="UP001141552">
    <property type="component" value="Unassembled WGS sequence"/>
</dbReference>
<evidence type="ECO:0000256" key="5">
    <source>
        <dbReference type="ARBA" id="ARBA00023136"/>
    </source>
</evidence>
<evidence type="ECO:0000313" key="8">
    <source>
        <dbReference type="Proteomes" id="UP001141552"/>
    </source>
</evidence>
<sequence length="134" mass="15051">MLLLFLQHTRGAAAMKEAPIGAAHAEQKKRRDTALDSSNTTILSIFWITPQFLIFGLSEMLTAVGLIEFFYKQSLRGMQAFLTAITYTYYSYSVGFYLSSLLVSFGKMVYISSLLPLNSAPKARHQTYKPLPLL</sequence>
<comment type="caution">
    <text evidence="7">The sequence shown here is derived from an EMBL/GenBank/DDBJ whole genome shotgun (WGS) entry which is preliminary data.</text>
</comment>
<comment type="subcellular location">
    <subcellularLocation>
        <location evidence="1">Membrane</location>
        <topology evidence="1">Multi-pass membrane protein</topology>
    </subcellularLocation>
</comment>